<dbReference type="Pfam" id="PF09612">
    <property type="entry name" value="HtrL_YibB"/>
    <property type="match status" value="1"/>
</dbReference>
<dbReference type="STRING" id="7574.A0A1S3I891"/>
<dbReference type="GeneID" id="106161953"/>
<keyword evidence="1" id="KW-0472">Membrane</keyword>
<accession>A0A1S3I891</accession>
<sequence length="335" mass="38200">MSYTNTIYKQLKGRLEVGLRWILLVACLGTVVLYCSASLTFLTKPAPLADMSGRLSVPANGPVLSDQNGTTVVDADVTFVTGFFDIGRGSWPRFIRDNDKYFTYAESILSLQSNFIVFVPEEFRSRVEAMRANMMNKTEIISLSKEELHCAQYLDLVNNVMFSGNFKKGHKLLKHPEGFCPWYNIVTNSKAPLLLKASQSGRFNTKFFYWIDFGYGEGKPGRVPPSPLWSPKKIMDPDDHRVIFILRRRGQLQRLKSIRKEYKVNKDPIFAGGFFGGTRKAVETYVNLHKNMFEELLSKNIVDDDQTTVTACYLKEPGLFRLIDGEFCDAFKLFQ</sequence>
<dbReference type="OrthoDB" id="411632at2759"/>
<gene>
    <name evidence="3" type="primary">LOC106161953</name>
</gene>
<keyword evidence="2" id="KW-1185">Reference proteome</keyword>
<protein>
    <submittedName>
        <fullName evidence="3">Uncharacterized protein LOC106161953</fullName>
    </submittedName>
</protein>
<name>A0A1S3I891_LINAN</name>
<keyword evidence="1" id="KW-1133">Transmembrane helix</keyword>
<evidence type="ECO:0000313" key="3">
    <source>
        <dbReference type="RefSeq" id="XP_013394485.2"/>
    </source>
</evidence>
<dbReference type="Proteomes" id="UP000085678">
    <property type="component" value="Unplaced"/>
</dbReference>
<evidence type="ECO:0000256" key="1">
    <source>
        <dbReference type="SAM" id="Phobius"/>
    </source>
</evidence>
<feature type="transmembrane region" description="Helical" evidence="1">
    <location>
        <begin position="21"/>
        <end position="42"/>
    </location>
</feature>
<dbReference type="InParanoid" id="A0A1S3I891"/>
<dbReference type="KEGG" id="lak:106161953"/>
<dbReference type="RefSeq" id="XP_013394485.2">
    <property type="nucleotide sequence ID" value="XM_013539031.2"/>
</dbReference>
<dbReference type="AlphaFoldDB" id="A0A1S3I891"/>
<proteinExistence type="predicted"/>
<evidence type="ECO:0000313" key="2">
    <source>
        <dbReference type="Proteomes" id="UP000085678"/>
    </source>
</evidence>
<dbReference type="InterPro" id="IPR011735">
    <property type="entry name" value="WlaTC/HtrL_glycosyltransf"/>
</dbReference>
<keyword evidence="1" id="KW-0812">Transmembrane</keyword>
<organism evidence="2 3">
    <name type="scientific">Lingula anatina</name>
    <name type="common">Brachiopod</name>
    <name type="synonym">Lingula unguis</name>
    <dbReference type="NCBI Taxonomy" id="7574"/>
    <lineage>
        <taxon>Eukaryota</taxon>
        <taxon>Metazoa</taxon>
        <taxon>Spiralia</taxon>
        <taxon>Lophotrochozoa</taxon>
        <taxon>Brachiopoda</taxon>
        <taxon>Linguliformea</taxon>
        <taxon>Lingulata</taxon>
        <taxon>Lingulida</taxon>
        <taxon>Linguloidea</taxon>
        <taxon>Lingulidae</taxon>
        <taxon>Lingula</taxon>
    </lineage>
</organism>
<reference evidence="3" key="1">
    <citation type="submission" date="2025-08" db="UniProtKB">
        <authorList>
            <consortium name="RefSeq"/>
        </authorList>
    </citation>
    <scope>IDENTIFICATION</scope>
    <source>
        <tissue evidence="3">Gonads</tissue>
    </source>
</reference>